<evidence type="ECO:0008006" key="6">
    <source>
        <dbReference type="Google" id="ProtNLM"/>
    </source>
</evidence>
<dbReference type="EMBL" id="FMHW01000002">
    <property type="protein sequence ID" value="SCL42173.1"/>
    <property type="molecule type" value="Genomic_DNA"/>
</dbReference>
<keyword evidence="5" id="KW-1185">Reference proteome</keyword>
<dbReference type="InterPro" id="IPR021235">
    <property type="entry name" value="DUF2637"/>
</dbReference>
<evidence type="ECO:0000313" key="4">
    <source>
        <dbReference type="EMBL" id="SCL43371.1"/>
    </source>
</evidence>
<proteinExistence type="predicted"/>
<dbReference type="Pfam" id="PF10935">
    <property type="entry name" value="DUF2637"/>
    <property type="match status" value="1"/>
</dbReference>
<evidence type="ECO:0000256" key="2">
    <source>
        <dbReference type="SAM" id="Phobius"/>
    </source>
</evidence>
<feature type="compositionally biased region" description="Low complexity" evidence="1">
    <location>
        <begin position="267"/>
        <end position="282"/>
    </location>
</feature>
<keyword evidence="2" id="KW-1133">Transmembrane helix</keyword>
<reference evidence="3" key="2">
    <citation type="submission" date="2016-06" db="EMBL/GenBank/DDBJ databases">
        <authorList>
            <person name="Kjaerup R.B."/>
            <person name="Dalgaard T.S."/>
            <person name="Juul-Madsen H.R."/>
        </authorList>
    </citation>
    <scope>NUCLEOTIDE SEQUENCE [LARGE SCALE GENOMIC DNA]</scope>
    <source>
        <strain evidence="3">DSM 43817</strain>
    </source>
</reference>
<dbReference type="STRING" id="145854.GA0074692_6693"/>
<dbReference type="Proteomes" id="UP000198959">
    <property type="component" value="Unassembled WGS sequence"/>
</dbReference>
<feature type="transmembrane region" description="Helical" evidence="2">
    <location>
        <begin position="117"/>
        <end position="136"/>
    </location>
</feature>
<keyword evidence="2" id="KW-0472">Membrane</keyword>
<feature type="transmembrane region" description="Helical" evidence="2">
    <location>
        <begin position="86"/>
        <end position="105"/>
    </location>
</feature>
<gene>
    <name evidence="3" type="ORF">GA0074692_6693</name>
    <name evidence="4" type="ORF">GA0074692_6848</name>
</gene>
<keyword evidence="2" id="KW-0812">Transmembrane</keyword>
<organism evidence="3 5">
    <name type="scientific">Micromonospora pallida</name>
    <dbReference type="NCBI Taxonomy" id="145854"/>
    <lineage>
        <taxon>Bacteria</taxon>
        <taxon>Bacillati</taxon>
        <taxon>Actinomycetota</taxon>
        <taxon>Actinomycetes</taxon>
        <taxon>Micromonosporales</taxon>
        <taxon>Micromonosporaceae</taxon>
        <taxon>Micromonospora</taxon>
    </lineage>
</organism>
<feature type="transmembrane region" description="Helical" evidence="2">
    <location>
        <begin position="61"/>
        <end position="79"/>
    </location>
</feature>
<accession>A0A1C6TKT6</accession>
<dbReference type="OrthoDB" id="3392275at2"/>
<protein>
    <recommendedName>
        <fullName evidence="6">DUF2637 domain-containing protein</fullName>
    </recommendedName>
</protein>
<evidence type="ECO:0000256" key="1">
    <source>
        <dbReference type="SAM" id="MobiDB-lite"/>
    </source>
</evidence>
<evidence type="ECO:0000313" key="3">
    <source>
        <dbReference type="EMBL" id="SCL42173.1"/>
    </source>
</evidence>
<feature type="region of interest" description="Disordered" evidence="1">
    <location>
        <begin position="267"/>
        <end position="318"/>
    </location>
</feature>
<dbReference type="AlphaFoldDB" id="A0A1C6TKT6"/>
<dbReference type="RefSeq" id="WP_091652171.1">
    <property type="nucleotide sequence ID" value="NZ_FMHW01000002.1"/>
</dbReference>
<feature type="transmembrane region" description="Helical" evidence="2">
    <location>
        <begin position="23"/>
        <end position="41"/>
    </location>
</feature>
<dbReference type="EMBL" id="FMHW01000004">
    <property type="protein sequence ID" value="SCL43371.1"/>
    <property type="molecule type" value="Genomic_DNA"/>
</dbReference>
<sequence length="368" mass="38657">MSTATDAPTGAATRTTTVGAPTVIALLLIAGVWVCGAVWSYEEQTHLAKSLGFQTPELLPLTLDGMAVAMAAVAFAASLDARPAVYARLITAVAIGASAASNASAAWRRSDGDEQTVILAAGVAVAAMFAFEVLLGEVRRQVLRRRGQPGPVAIVYPRMVRLALAPWPTFAAWRRLVLDATDPQRDFGKRPPIKATVVDESDPGIQLCRQLEQQMATARQALSPGIARVAMADHALTRWPATTARPVPAVVAPERRALSTTAAPVPTTAVASESTTVAATKPATRRRTVVARTDHAPTTKTTRKATTKTVTKSTTAGSEADRTAAAYAAFVADHGHPPSGAELATMAGVSKSYANNWKRDHAPATKEN</sequence>
<reference evidence="5" key="1">
    <citation type="submission" date="2016-06" db="EMBL/GenBank/DDBJ databases">
        <authorList>
            <person name="Varghese N."/>
            <person name="Submissions Spin"/>
        </authorList>
    </citation>
    <scope>NUCLEOTIDE SEQUENCE [LARGE SCALE GENOMIC DNA]</scope>
    <source>
        <strain evidence="5">DSM 43817</strain>
    </source>
</reference>
<evidence type="ECO:0000313" key="5">
    <source>
        <dbReference type="Proteomes" id="UP000198959"/>
    </source>
</evidence>
<name>A0A1C6TKT6_9ACTN</name>